<accession>A0ABU1UNA5</accession>
<organism evidence="1 2">
    <name type="scientific">Aeromicrobium panaciterrae</name>
    <dbReference type="NCBI Taxonomy" id="363861"/>
    <lineage>
        <taxon>Bacteria</taxon>
        <taxon>Bacillati</taxon>
        <taxon>Actinomycetota</taxon>
        <taxon>Actinomycetes</taxon>
        <taxon>Propionibacteriales</taxon>
        <taxon>Nocardioidaceae</taxon>
        <taxon>Aeromicrobium</taxon>
    </lineage>
</organism>
<keyword evidence="2" id="KW-1185">Reference proteome</keyword>
<dbReference type="Proteomes" id="UP001257739">
    <property type="component" value="Unassembled WGS sequence"/>
</dbReference>
<protein>
    <submittedName>
        <fullName evidence="1">Uncharacterized protein</fullName>
    </submittedName>
</protein>
<dbReference type="EMBL" id="JAVDWH010000001">
    <property type="protein sequence ID" value="MDR7086669.1"/>
    <property type="molecule type" value="Genomic_DNA"/>
</dbReference>
<reference evidence="1 2" key="1">
    <citation type="submission" date="2023-07" db="EMBL/GenBank/DDBJ databases">
        <title>Sorghum-associated microbial communities from plants grown in Nebraska, USA.</title>
        <authorList>
            <person name="Schachtman D."/>
        </authorList>
    </citation>
    <scope>NUCLEOTIDE SEQUENCE [LARGE SCALE GENOMIC DNA]</scope>
    <source>
        <strain evidence="1 2">BE248</strain>
    </source>
</reference>
<gene>
    <name evidence="1" type="ORF">J2X11_001508</name>
</gene>
<comment type="caution">
    <text evidence="1">The sequence shown here is derived from an EMBL/GenBank/DDBJ whole genome shotgun (WGS) entry which is preliminary data.</text>
</comment>
<dbReference type="RefSeq" id="WP_309968965.1">
    <property type="nucleotide sequence ID" value="NZ_JAVDWH010000001.1"/>
</dbReference>
<evidence type="ECO:0000313" key="2">
    <source>
        <dbReference type="Proteomes" id="UP001257739"/>
    </source>
</evidence>
<name>A0ABU1UNA5_9ACTN</name>
<proteinExistence type="predicted"/>
<evidence type="ECO:0000313" key="1">
    <source>
        <dbReference type="EMBL" id="MDR7086669.1"/>
    </source>
</evidence>
<sequence length="198" mass="21311">MTERFKKPALPGAELFESQADNVSDPAEMAAAGHRIANLLVRGPRNDEDQGLVDRVLHLADAEGLGVIADLWSHAAADTVAGSLWRLYLLRTWVYRSPEQAAREYAAGKAYAPVHEVLAGVVDPPGPDEVMALVDTVIRGVVGEDFDVTLDRAAAFAHIIGVGRGQLESGDPHSAAKLVDTAMHLRHCAELERAARLH</sequence>